<feature type="binding site" evidence="5">
    <location>
        <position position="339"/>
    </location>
    <ligand>
        <name>a divalent metal cation</name>
        <dbReference type="ChEBI" id="CHEBI:60240"/>
        <label>1</label>
    </ligand>
</feature>
<dbReference type="InterPro" id="IPR002678">
    <property type="entry name" value="DUF34/NIF3"/>
</dbReference>
<reference evidence="6 7" key="2">
    <citation type="submission" date="2014-05" db="EMBL/GenBank/DDBJ databases">
        <title>Draft genome sequence of Halobacillus karajensis HK-03.</title>
        <authorList>
            <person name="Khelaifia S."/>
            <person name="Croce O."/>
            <person name="Lagier J.C."/>
            <person name="Raoult D."/>
        </authorList>
    </citation>
    <scope>NUCLEOTIDE SEQUENCE [LARGE SCALE GENOMIC DNA]</scope>
    <source>
        <strain evidence="6 7">HD-03</strain>
    </source>
</reference>
<evidence type="ECO:0000256" key="4">
    <source>
        <dbReference type="PIRNR" id="PIRNR037489"/>
    </source>
</evidence>
<evidence type="ECO:0000256" key="1">
    <source>
        <dbReference type="ARBA" id="ARBA00006964"/>
    </source>
</evidence>
<feature type="binding site" evidence="5">
    <location>
        <position position="113"/>
    </location>
    <ligand>
        <name>a divalent metal cation</name>
        <dbReference type="ChEBI" id="CHEBI:60240"/>
        <label>1</label>
    </ligand>
</feature>
<accession>A0A024P6G5</accession>
<dbReference type="Gene3D" id="3.30.70.120">
    <property type="match status" value="1"/>
</dbReference>
<comment type="caution">
    <text evidence="6">The sequence shown here is derived from an EMBL/GenBank/DDBJ whole genome shotgun (WGS) entry which is preliminary data.</text>
</comment>
<reference evidence="7" key="1">
    <citation type="submission" date="2014-03" db="EMBL/GenBank/DDBJ databases">
        <authorList>
            <person name="Urmite Genomes U."/>
        </authorList>
    </citation>
    <scope>NUCLEOTIDE SEQUENCE [LARGE SCALE GENOMIC DNA]</scope>
    <source>
        <strain evidence="7">HD-03</strain>
    </source>
</reference>
<name>A0A024P6G5_9BACI</name>
<feature type="binding site" evidence="5">
    <location>
        <position position="74"/>
    </location>
    <ligand>
        <name>a divalent metal cation</name>
        <dbReference type="ChEBI" id="CHEBI:60240"/>
        <label>1</label>
    </ligand>
</feature>
<keyword evidence="7" id="KW-1185">Reference proteome</keyword>
<evidence type="ECO:0000256" key="5">
    <source>
        <dbReference type="PIRSR" id="PIRSR602678-1"/>
    </source>
</evidence>
<dbReference type="Proteomes" id="UP000028868">
    <property type="component" value="Unassembled WGS sequence"/>
</dbReference>
<dbReference type="InterPro" id="IPR017221">
    <property type="entry name" value="DUF34/NIF3_bac"/>
</dbReference>
<dbReference type="PANTHER" id="PTHR13799:SF14">
    <property type="entry name" value="GTP CYCLOHYDROLASE 1 TYPE 2 HOMOLOG"/>
    <property type="match status" value="1"/>
</dbReference>
<evidence type="ECO:0000256" key="3">
    <source>
        <dbReference type="ARBA" id="ARBA00022723"/>
    </source>
</evidence>
<feature type="binding site" evidence="5">
    <location>
        <position position="342"/>
    </location>
    <ligand>
        <name>a divalent metal cation</name>
        <dbReference type="ChEBI" id="CHEBI:60240"/>
        <label>1</label>
    </ligand>
</feature>
<comment type="similarity">
    <text evidence="1 4">Belongs to the GTP cyclohydrolase I type 2/NIF3 family.</text>
</comment>
<gene>
    <name evidence="6" type="ORF">BN983_02652</name>
</gene>
<keyword evidence="3 4" id="KW-0479">Metal-binding</keyword>
<organism evidence="6 7">
    <name type="scientific">Halobacillus karajensis</name>
    <dbReference type="NCBI Taxonomy" id="195088"/>
    <lineage>
        <taxon>Bacteria</taxon>
        <taxon>Bacillati</taxon>
        <taxon>Bacillota</taxon>
        <taxon>Bacilli</taxon>
        <taxon>Bacillales</taxon>
        <taxon>Bacillaceae</taxon>
        <taxon>Halobacillus</taxon>
    </lineage>
</organism>
<dbReference type="AlphaFoldDB" id="A0A024P6G5"/>
<dbReference type="PANTHER" id="PTHR13799">
    <property type="entry name" value="NGG1 INTERACTING FACTOR 3"/>
    <property type="match status" value="1"/>
</dbReference>
<proteinExistence type="inferred from homology"/>
<dbReference type="EMBL" id="CCDI010000003">
    <property type="protein sequence ID" value="CDQ24373.1"/>
    <property type="molecule type" value="Genomic_DNA"/>
</dbReference>
<protein>
    <recommendedName>
        <fullName evidence="2 4">GTP cyclohydrolase 1 type 2 homolog</fullName>
    </recommendedName>
</protein>
<dbReference type="InterPro" id="IPR015867">
    <property type="entry name" value="N-reg_PII/ATP_PRibTrfase_C"/>
</dbReference>
<dbReference type="PIRSF" id="PIRSF037489">
    <property type="entry name" value="UCP037489_NIF3_YqfO"/>
    <property type="match status" value="1"/>
</dbReference>
<dbReference type="SUPFAM" id="SSF102705">
    <property type="entry name" value="NIF3 (NGG1p interacting factor 3)-like"/>
    <property type="match status" value="1"/>
</dbReference>
<dbReference type="InterPro" id="IPR036069">
    <property type="entry name" value="DUF34/NIF3_sf"/>
</dbReference>
<dbReference type="Gene3D" id="3.40.1390.30">
    <property type="entry name" value="NIF3 (NGG1p interacting factor 3)-like"/>
    <property type="match status" value="1"/>
</dbReference>
<dbReference type="GO" id="GO:0005737">
    <property type="term" value="C:cytoplasm"/>
    <property type="evidence" value="ECO:0007669"/>
    <property type="project" value="TreeGrafter"/>
</dbReference>
<dbReference type="Pfam" id="PF01784">
    <property type="entry name" value="DUF34_NIF3"/>
    <property type="match status" value="1"/>
</dbReference>
<dbReference type="FunFam" id="3.40.1390.30:FF:000001">
    <property type="entry name" value="GTP cyclohydrolase 1 type 2"/>
    <property type="match status" value="1"/>
</dbReference>
<dbReference type="GO" id="GO:0046872">
    <property type="term" value="F:metal ion binding"/>
    <property type="evidence" value="ECO:0007669"/>
    <property type="project" value="UniProtKB-UniRule"/>
</dbReference>
<dbReference type="RefSeq" id="WP_051744269.1">
    <property type="nucleotide sequence ID" value="NZ_CCDH010000001.1"/>
</dbReference>
<dbReference type="FunFam" id="3.30.70.120:FF:000006">
    <property type="entry name" value="GTP cyclohydrolase 1 type 2 homolog"/>
    <property type="match status" value="1"/>
</dbReference>
<dbReference type="NCBIfam" id="TIGR00486">
    <property type="entry name" value="YbgI_SA1388"/>
    <property type="match status" value="1"/>
</dbReference>
<evidence type="ECO:0000313" key="7">
    <source>
        <dbReference type="Proteomes" id="UP000028868"/>
    </source>
</evidence>
<feature type="binding site" evidence="5">
    <location>
        <position position="75"/>
    </location>
    <ligand>
        <name>a divalent metal cation</name>
        <dbReference type="ChEBI" id="CHEBI:60240"/>
        <label>1</label>
    </ligand>
</feature>
<evidence type="ECO:0000313" key="6">
    <source>
        <dbReference type="EMBL" id="CDQ24373.1"/>
    </source>
</evidence>
<sequence length="378" mass="41667">MVGGGIEKVKCTAQEIIKQFEKWSPKHLAYEWDNVGLQVGSLNKPVQKVMVTLDVLDSVVDEAIEKDVDLIIAHHPLLFIKLKQINLDTPKGRIVQKLIKHDITVYAAHTNLDVADGGVNDVMADLLNVTQCKPLIESGKDDLVKLTVFVPEDHADHLRSSISEAGAGYIGNYSHCTYQLSGQGTFKPESGADPYIGEQGKIEFVDEKRVETIVPQSKLADVLRAMEEAHPYEEVAYDLYPLLNQGESIGVGRVGNLADSTTLRDLVGKVKEKFDVSHARVSGDLDKKIKRIALLGGSGEKYIHAAKRSGAEVFITGDMTFHMTQDAMEMGLAVIDPGHHVEKVVCPKVKEYLDDKCNQDGQLEVIISEVDTEPFKIL</sequence>
<evidence type="ECO:0000256" key="2">
    <source>
        <dbReference type="ARBA" id="ARBA00022112"/>
    </source>
</evidence>